<keyword evidence="3" id="KW-1185">Reference proteome</keyword>
<protein>
    <submittedName>
        <fullName evidence="2">Uncharacterized protein</fullName>
    </submittedName>
</protein>
<sequence length="103" mass="11021">MGAHLRNGKDLSFKQQAAAAAAAARNQQHAEQQRCKRQQHAQLGVFAAKAPNSAAVKQQHRAYQATPQLPPTKGTIPVGSSAHKRLNAAFQPTANERKDSTSA</sequence>
<evidence type="ECO:0000256" key="1">
    <source>
        <dbReference type="SAM" id="MobiDB-lite"/>
    </source>
</evidence>
<feature type="region of interest" description="Disordered" evidence="1">
    <location>
        <begin position="1"/>
        <end position="39"/>
    </location>
</feature>
<evidence type="ECO:0000313" key="2">
    <source>
        <dbReference type="EMBL" id="PLW32173.1"/>
    </source>
</evidence>
<dbReference type="AlphaFoldDB" id="A0A2N5U361"/>
<name>A0A2N5U361_9BASI</name>
<accession>A0A2N5U361</accession>
<gene>
    <name evidence="2" type="ORF">PCANC_19928</name>
</gene>
<evidence type="ECO:0000313" key="3">
    <source>
        <dbReference type="Proteomes" id="UP000235388"/>
    </source>
</evidence>
<dbReference type="Proteomes" id="UP000235388">
    <property type="component" value="Unassembled WGS sequence"/>
</dbReference>
<feature type="compositionally biased region" description="Low complexity" evidence="1">
    <location>
        <begin position="15"/>
        <end position="30"/>
    </location>
</feature>
<organism evidence="2 3">
    <name type="scientific">Puccinia coronata f. sp. avenae</name>
    <dbReference type="NCBI Taxonomy" id="200324"/>
    <lineage>
        <taxon>Eukaryota</taxon>
        <taxon>Fungi</taxon>
        <taxon>Dikarya</taxon>
        <taxon>Basidiomycota</taxon>
        <taxon>Pucciniomycotina</taxon>
        <taxon>Pucciniomycetes</taxon>
        <taxon>Pucciniales</taxon>
        <taxon>Pucciniaceae</taxon>
        <taxon>Puccinia</taxon>
    </lineage>
</organism>
<dbReference type="EMBL" id="PGCJ01000329">
    <property type="protein sequence ID" value="PLW32173.1"/>
    <property type="molecule type" value="Genomic_DNA"/>
</dbReference>
<proteinExistence type="predicted"/>
<comment type="caution">
    <text evidence="2">The sequence shown here is derived from an EMBL/GenBank/DDBJ whole genome shotgun (WGS) entry which is preliminary data.</text>
</comment>
<reference evidence="2 3" key="1">
    <citation type="submission" date="2017-11" db="EMBL/GenBank/DDBJ databases">
        <title>De novo assembly and phasing of dikaryotic genomes from two isolates of Puccinia coronata f. sp. avenae, the causal agent of oat crown rust.</title>
        <authorList>
            <person name="Miller M.E."/>
            <person name="Zhang Y."/>
            <person name="Omidvar V."/>
            <person name="Sperschneider J."/>
            <person name="Schwessinger B."/>
            <person name="Raley C."/>
            <person name="Palmer J.M."/>
            <person name="Garnica D."/>
            <person name="Upadhyaya N."/>
            <person name="Rathjen J."/>
            <person name="Taylor J.M."/>
            <person name="Park R.F."/>
            <person name="Dodds P.N."/>
            <person name="Hirsch C.D."/>
            <person name="Kianian S.F."/>
            <person name="Figueroa M."/>
        </authorList>
    </citation>
    <scope>NUCLEOTIDE SEQUENCE [LARGE SCALE GENOMIC DNA]</scope>
    <source>
        <strain evidence="2">12NC29</strain>
    </source>
</reference>